<proteinExistence type="predicted"/>
<dbReference type="EMBL" id="SSXO01000005">
    <property type="protein sequence ID" value="TIH99003.1"/>
    <property type="molecule type" value="Genomic_DNA"/>
</dbReference>
<dbReference type="AlphaFoldDB" id="A0A4T2GL24"/>
<accession>A0A4T2GL24</accession>
<dbReference type="Pfam" id="PF01503">
    <property type="entry name" value="PRA-PH"/>
    <property type="match status" value="1"/>
</dbReference>
<evidence type="ECO:0000313" key="1">
    <source>
        <dbReference type="EMBL" id="TIH99003.1"/>
    </source>
</evidence>
<sequence length="189" mass="21570">MVFSRLLSVLAWSRKGARMREQSAFESAQAFHLKMDGSLPGHPTELSPDQSLFRMVFKLEEMVEYLHASFDSEEDFQAGLEELRASLHLAEQKVMKKGPVKRDWVGQIDALVDLLYFTYGTFALMGLDPAPFFQIVHEANMGKFFPDGKAHYDPKTHKILKPANWEKDFAPEGRLKMALEAQCQTSKKD</sequence>
<dbReference type="InterPro" id="IPR021130">
    <property type="entry name" value="PRib-ATP_PPHydrolase-like"/>
</dbReference>
<organism evidence="1 2">
    <name type="scientific">Streptococcus suis</name>
    <dbReference type="NCBI Taxonomy" id="1307"/>
    <lineage>
        <taxon>Bacteria</taxon>
        <taxon>Bacillati</taxon>
        <taxon>Bacillota</taxon>
        <taxon>Bacilli</taxon>
        <taxon>Lactobacillales</taxon>
        <taxon>Streptococcaceae</taxon>
        <taxon>Streptococcus</taxon>
    </lineage>
</organism>
<reference evidence="1 2" key="1">
    <citation type="submission" date="2019-04" db="EMBL/GenBank/DDBJ databases">
        <title>Genome analysis of Streptococcus suis strain WUSS424.</title>
        <authorList>
            <person name="Chen H."/>
            <person name="Gao X."/>
            <person name="Wu Z."/>
        </authorList>
    </citation>
    <scope>NUCLEOTIDE SEQUENCE [LARGE SCALE GENOMIC DNA]</scope>
    <source>
        <strain evidence="1 2">WUSS424</strain>
    </source>
</reference>
<dbReference type="InterPro" id="IPR023292">
    <property type="entry name" value="NTP_PyroPHydrolase-like_dom_sf"/>
</dbReference>
<comment type="caution">
    <text evidence="1">The sequence shown here is derived from an EMBL/GenBank/DDBJ whole genome shotgun (WGS) entry which is preliminary data.</text>
</comment>
<dbReference type="Proteomes" id="UP000305165">
    <property type="component" value="Unassembled WGS sequence"/>
</dbReference>
<evidence type="ECO:0000313" key="2">
    <source>
        <dbReference type="Proteomes" id="UP000305165"/>
    </source>
</evidence>
<dbReference type="Gene3D" id="1.10.3420.10">
    <property type="entry name" value="putative ntp pyrophosphohydrolase like domain"/>
    <property type="match status" value="1"/>
</dbReference>
<name>A0A4T2GL24_STRSU</name>
<dbReference type="OrthoDB" id="9810101at2"/>
<keyword evidence="1" id="KW-0378">Hydrolase</keyword>
<protein>
    <submittedName>
        <fullName evidence="1">HAD family hydrolase</fullName>
    </submittedName>
</protein>
<dbReference type="GO" id="GO:0016787">
    <property type="term" value="F:hydrolase activity"/>
    <property type="evidence" value="ECO:0007669"/>
    <property type="project" value="UniProtKB-KW"/>
</dbReference>
<gene>
    <name evidence="1" type="ORF">FAJ39_08985</name>
</gene>